<dbReference type="Pfam" id="PF02016">
    <property type="entry name" value="Peptidase_S66"/>
    <property type="match status" value="1"/>
</dbReference>
<dbReference type="InterPro" id="IPR027478">
    <property type="entry name" value="LdcA_N"/>
</dbReference>
<sequence length="304" mass="32428">MNLSKPLPPPLVPGDGIGVWAPASAPRWEEVERGVEVLRRAGFMVKLAANVGTKTGYLAGSDGERLGGLSELLDSGCKALWAVRGGYGVMRLLPAIPWDVLAGWGGFLIGYSDITALHAAALERLPYATLHGPMITSLGRSAEATARVLGFLQGQVPSVLFRFSQQKVLRAGVARGFLMGGNLSLLASLVGTPFEPPWEGAVVALEDVEEPGYRLDRMLTQLALAGRWERVAAVVVGKMARCGRGEASFREAWHRRLLEVVPEGCPVVVDLPFGHVRRNLAFPLGVGVVLDTEKGVLTMEGACA</sequence>
<dbReference type="InterPro" id="IPR003507">
    <property type="entry name" value="S66_fam"/>
</dbReference>
<proteinExistence type="inferred from homology"/>
<dbReference type="InterPro" id="IPR040921">
    <property type="entry name" value="Peptidase_S66C"/>
</dbReference>
<evidence type="ECO:0000256" key="5">
    <source>
        <dbReference type="ARBA" id="ARBA00022825"/>
    </source>
</evidence>
<name>A0A062XTM5_9BACT</name>
<evidence type="ECO:0000259" key="8">
    <source>
        <dbReference type="Pfam" id="PF17676"/>
    </source>
</evidence>
<evidence type="ECO:0000259" key="7">
    <source>
        <dbReference type="Pfam" id="PF02016"/>
    </source>
</evidence>
<dbReference type="RefSeq" id="WP_081799906.1">
    <property type="nucleotide sequence ID" value="NZ_JMFG01000010.1"/>
</dbReference>
<dbReference type="Gene3D" id="3.50.30.60">
    <property type="entry name" value="LD-carboxypeptidase A C-terminal domain-like"/>
    <property type="match status" value="1"/>
</dbReference>
<dbReference type="GO" id="GO:0006508">
    <property type="term" value="P:proteolysis"/>
    <property type="evidence" value="ECO:0007669"/>
    <property type="project" value="UniProtKB-KW"/>
</dbReference>
<dbReference type="InterPro" id="IPR029062">
    <property type="entry name" value="Class_I_gatase-like"/>
</dbReference>
<dbReference type="InterPro" id="IPR027461">
    <property type="entry name" value="Carboxypeptidase_A_C_sf"/>
</dbReference>
<dbReference type="AlphaFoldDB" id="A0A062XTM5"/>
<gene>
    <name evidence="9" type="ORF">EG19_00285</name>
</gene>
<dbReference type="STRING" id="1312852.EG19_00285"/>
<organism evidence="9 10">
    <name type="scientific">Thermoanaerobaculum aquaticum</name>
    <dbReference type="NCBI Taxonomy" id="1312852"/>
    <lineage>
        <taxon>Bacteria</taxon>
        <taxon>Pseudomonadati</taxon>
        <taxon>Acidobacteriota</taxon>
        <taxon>Thermoanaerobaculia</taxon>
        <taxon>Thermoanaerobaculales</taxon>
        <taxon>Thermoanaerobaculaceae</taxon>
        <taxon>Thermoanaerobaculum</taxon>
    </lineage>
</organism>
<keyword evidence="5" id="KW-0720">Serine protease</keyword>
<evidence type="ECO:0000256" key="2">
    <source>
        <dbReference type="ARBA" id="ARBA00022645"/>
    </source>
</evidence>
<dbReference type="PIRSF" id="PIRSF028757">
    <property type="entry name" value="LD-carboxypeptidase"/>
    <property type="match status" value="1"/>
</dbReference>
<dbReference type="SUPFAM" id="SSF52317">
    <property type="entry name" value="Class I glutamine amidotransferase-like"/>
    <property type="match status" value="1"/>
</dbReference>
<dbReference type="CDD" id="cd07025">
    <property type="entry name" value="Peptidase_S66"/>
    <property type="match status" value="1"/>
</dbReference>
<keyword evidence="3" id="KW-0645">Protease</keyword>
<evidence type="ECO:0000256" key="1">
    <source>
        <dbReference type="ARBA" id="ARBA00010233"/>
    </source>
</evidence>
<dbReference type="GO" id="GO:0008236">
    <property type="term" value="F:serine-type peptidase activity"/>
    <property type="evidence" value="ECO:0007669"/>
    <property type="project" value="UniProtKB-KW"/>
</dbReference>
<reference evidence="9 10" key="1">
    <citation type="submission" date="2014-04" db="EMBL/GenBank/DDBJ databases">
        <title>The Genome Sequence of Thermoanaerobaculum aquaticum MP-01, The First Cultivated Group 23 Acidobacterium.</title>
        <authorList>
            <person name="Stamps B.W."/>
            <person name="Losey N.A."/>
            <person name="Lawson P.A."/>
            <person name="Stevenson B.S."/>
        </authorList>
    </citation>
    <scope>NUCLEOTIDE SEQUENCE [LARGE SCALE GENOMIC DNA]</scope>
    <source>
        <strain evidence="9 10">MP-01</strain>
    </source>
</reference>
<dbReference type="Gene3D" id="3.40.50.10740">
    <property type="entry name" value="Class I glutamine amidotransferase-like"/>
    <property type="match status" value="1"/>
</dbReference>
<dbReference type="EMBL" id="JMFG01000010">
    <property type="protein sequence ID" value="KDA54208.1"/>
    <property type="molecule type" value="Genomic_DNA"/>
</dbReference>
<comment type="caution">
    <text evidence="9">The sequence shown here is derived from an EMBL/GenBank/DDBJ whole genome shotgun (WGS) entry which is preliminary data.</text>
</comment>
<keyword evidence="2" id="KW-0121">Carboxypeptidase</keyword>
<accession>A0A062XTM5</accession>
<comment type="similarity">
    <text evidence="1">Belongs to the peptidase S66 family.</text>
</comment>
<keyword evidence="10" id="KW-1185">Reference proteome</keyword>
<evidence type="ECO:0000313" key="9">
    <source>
        <dbReference type="EMBL" id="KDA54208.1"/>
    </source>
</evidence>
<dbReference type="SUPFAM" id="SSF141986">
    <property type="entry name" value="LD-carboxypeptidase A C-terminal domain-like"/>
    <property type="match status" value="1"/>
</dbReference>
<feature type="active site" description="Nucleophile" evidence="6">
    <location>
        <position position="112"/>
    </location>
</feature>
<dbReference type="GO" id="GO:0004180">
    <property type="term" value="F:carboxypeptidase activity"/>
    <property type="evidence" value="ECO:0007669"/>
    <property type="project" value="UniProtKB-KW"/>
</dbReference>
<evidence type="ECO:0000256" key="3">
    <source>
        <dbReference type="ARBA" id="ARBA00022670"/>
    </source>
</evidence>
<feature type="domain" description="LD-carboxypeptidase N-terminal" evidence="7">
    <location>
        <begin position="17"/>
        <end position="132"/>
    </location>
</feature>
<dbReference type="Proteomes" id="UP000027284">
    <property type="component" value="Unassembled WGS sequence"/>
</dbReference>
<evidence type="ECO:0000313" key="10">
    <source>
        <dbReference type="Proteomes" id="UP000027284"/>
    </source>
</evidence>
<evidence type="ECO:0000256" key="6">
    <source>
        <dbReference type="PIRSR" id="PIRSR028757-1"/>
    </source>
</evidence>
<dbReference type="PANTHER" id="PTHR30237:SF2">
    <property type="entry name" value="MUREIN TETRAPEPTIDE CARBOXYPEPTIDASE"/>
    <property type="match status" value="1"/>
</dbReference>
<feature type="active site" description="Charge relay system" evidence="6">
    <location>
        <position position="206"/>
    </location>
</feature>
<dbReference type="PANTHER" id="PTHR30237">
    <property type="entry name" value="MURAMOYLTETRAPEPTIDE CARBOXYPEPTIDASE"/>
    <property type="match status" value="1"/>
</dbReference>
<keyword evidence="4" id="KW-0378">Hydrolase</keyword>
<dbReference type="OrthoDB" id="9807329at2"/>
<feature type="domain" description="LD-carboxypeptidase C-terminal" evidence="8">
    <location>
        <begin position="175"/>
        <end position="288"/>
    </location>
</feature>
<evidence type="ECO:0000256" key="4">
    <source>
        <dbReference type="ARBA" id="ARBA00022801"/>
    </source>
</evidence>
<dbReference type="Pfam" id="PF17676">
    <property type="entry name" value="Peptidase_S66C"/>
    <property type="match status" value="1"/>
</dbReference>
<evidence type="ECO:0008006" key="11">
    <source>
        <dbReference type="Google" id="ProtNLM"/>
    </source>
</evidence>
<protein>
    <recommendedName>
        <fullName evidence="11">LD-carboxypeptidase</fullName>
    </recommendedName>
</protein>
<feature type="active site" description="Charge relay system" evidence="6">
    <location>
        <position position="275"/>
    </location>
</feature>
<dbReference type="InterPro" id="IPR040449">
    <property type="entry name" value="Peptidase_S66_N"/>
</dbReference>